<dbReference type="PANTHER" id="PTHR37625">
    <property type="entry name" value="OUTER MEMBRANE LIPOPROTEIN-RELATED"/>
    <property type="match status" value="1"/>
</dbReference>
<name>A0A0P1GA40_9RHOB</name>
<dbReference type="InterPro" id="IPR038706">
    <property type="entry name" value="Type_VI_SciN-like_sf"/>
</dbReference>
<dbReference type="Gene3D" id="2.60.40.4150">
    <property type="entry name" value="Type VI secretion system, lipoprotein SciN"/>
    <property type="match status" value="1"/>
</dbReference>
<reference evidence="2 3" key="1">
    <citation type="submission" date="2015-09" db="EMBL/GenBank/DDBJ databases">
        <authorList>
            <consortium name="Swine Surveillance"/>
        </authorList>
    </citation>
    <scope>NUCLEOTIDE SEQUENCE [LARGE SCALE GENOMIC DNA]</scope>
    <source>
        <strain evidence="2 3">CECT 7557</strain>
    </source>
</reference>
<accession>A0A0P1GA40</accession>
<keyword evidence="1" id="KW-0732">Signal</keyword>
<evidence type="ECO:0000313" key="3">
    <source>
        <dbReference type="Proteomes" id="UP000052022"/>
    </source>
</evidence>
<keyword evidence="2" id="KW-0449">Lipoprotein</keyword>
<dbReference type="AlphaFoldDB" id="A0A0P1GA40"/>
<dbReference type="PANTHER" id="PTHR37625:SF4">
    <property type="entry name" value="OUTER MEMBRANE LIPOPROTEIN"/>
    <property type="match status" value="1"/>
</dbReference>
<protein>
    <submittedName>
        <fullName evidence="2">Type VI secretion lipoprotein, family</fullName>
    </submittedName>
</protein>
<sequence length="186" mass="19970">MTVLSRSLIPAVAVLAACAAEPEAPMPVNKTLSVQAGPNVNQYNNAANPVVLRLYQLSSRTEFEDADFWQIFNNSSPDLAGVVLDQRSLSPLYPGETRLVAFDLEPDVFYLGAFAEFADYETQRYAHAVPIDAETLDEGVTVSVTSSGVAVQYRASNQPEDEARATGAPDVGVVKSLWGKLFGGGE</sequence>
<organism evidence="2 3">
    <name type="scientific">Tritonibacter multivorans</name>
    <dbReference type="NCBI Taxonomy" id="928856"/>
    <lineage>
        <taxon>Bacteria</taxon>
        <taxon>Pseudomonadati</taxon>
        <taxon>Pseudomonadota</taxon>
        <taxon>Alphaproteobacteria</taxon>
        <taxon>Rhodobacterales</taxon>
        <taxon>Paracoccaceae</taxon>
        <taxon>Tritonibacter</taxon>
    </lineage>
</organism>
<gene>
    <name evidence="2" type="ORF">TRM7557_01849</name>
</gene>
<evidence type="ECO:0000313" key="2">
    <source>
        <dbReference type="EMBL" id="CUH78376.1"/>
    </source>
</evidence>
<proteinExistence type="predicted"/>
<keyword evidence="3" id="KW-1185">Reference proteome</keyword>
<dbReference type="EMBL" id="CYSD01000031">
    <property type="protein sequence ID" value="CUH78376.1"/>
    <property type="molecule type" value="Genomic_DNA"/>
</dbReference>
<dbReference type="OrthoDB" id="7724415at2"/>
<dbReference type="NCBIfam" id="TIGR03352">
    <property type="entry name" value="VI_chp_3"/>
    <property type="match status" value="1"/>
</dbReference>
<evidence type="ECO:0000256" key="1">
    <source>
        <dbReference type="SAM" id="SignalP"/>
    </source>
</evidence>
<feature type="signal peptide" evidence="1">
    <location>
        <begin position="1"/>
        <end position="19"/>
    </location>
</feature>
<dbReference type="InterPro" id="IPR017734">
    <property type="entry name" value="T6SS_SciN"/>
</dbReference>
<dbReference type="Proteomes" id="UP000052022">
    <property type="component" value="Unassembled WGS sequence"/>
</dbReference>
<dbReference type="STRING" id="928856.SAMN04488049_10821"/>
<dbReference type="PROSITE" id="PS51257">
    <property type="entry name" value="PROKAR_LIPOPROTEIN"/>
    <property type="match status" value="1"/>
</dbReference>
<feature type="chain" id="PRO_5006063215" evidence="1">
    <location>
        <begin position="20"/>
        <end position="186"/>
    </location>
</feature>
<dbReference type="Pfam" id="PF12790">
    <property type="entry name" value="T6SS-SciN"/>
    <property type="match status" value="1"/>
</dbReference>
<dbReference type="RefSeq" id="WP_058289924.1">
    <property type="nucleotide sequence ID" value="NZ_CYSD01000031.1"/>
</dbReference>